<gene>
    <name evidence="3" type="ORF">CSQ87_08760</name>
</gene>
<dbReference type="RefSeq" id="WP_207761130.1">
    <property type="nucleotide sequence ID" value="NZ_PEBK01000008.1"/>
</dbReference>
<feature type="non-terminal residue" evidence="3">
    <location>
        <position position="1064"/>
    </location>
</feature>
<feature type="compositionally biased region" description="Low complexity" evidence="1">
    <location>
        <begin position="61"/>
        <end position="70"/>
    </location>
</feature>
<evidence type="ECO:0000256" key="1">
    <source>
        <dbReference type="SAM" id="MobiDB-lite"/>
    </source>
</evidence>
<proteinExistence type="predicted"/>
<evidence type="ECO:0000256" key="2">
    <source>
        <dbReference type="SAM" id="SignalP"/>
    </source>
</evidence>
<dbReference type="AlphaFoldDB" id="A0A2M9HDC0"/>
<accession>A0A2M9HDC0</accession>
<keyword evidence="4" id="KW-1185">Reference proteome</keyword>
<protein>
    <submittedName>
        <fullName evidence="3">Uncharacterized protein</fullName>
    </submittedName>
</protein>
<feature type="compositionally biased region" description="Low complexity" evidence="1">
    <location>
        <begin position="79"/>
        <end position="92"/>
    </location>
</feature>
<feature type="signal peptide" evidence="2">
    <location>
        <begin position="1"/>
        <end position="26"/>
    </location>
</feature>
<reference evidence="3 4" key="1">
    <citation type="submission" date="2017-10" db="EMBL/GenBank/DDBJ databases">
        <title>Draft genome sequences of strains TRE 1, TRE 9, TRE H and TRI 7, isolated from tamarins, belonging to four potential novel Bifidobacterium species.</title>
        <authorList>
            <person name="Mattarelli P."/>
            <person name="Modesto M."/>
            <person name="Puglisi E."/>
            <person name="Morelli L."/>
            <person name="Spezio C."/>
            <person name="Bonetti A."/>
            <person name="Sandri C."/>
        </authorList>
    </citation>
    <scope>NUCLEOTIDE SEQUENCE [LARGE SCALE GENOMIC DNA]</scope>
    <source>
        <strain evidence="4">TRI7</strain>
    </source>
</reference>
<organism evidence="3 4">
    <name type="scientific">Bifidobacterium simiarum</name>
    <dbReference type="NCBI Taxonomy" id="2045441"/>
    <lineage>
        <taxon>Bacteria</taxon>
        <taxon>Bacillati</taxon>
        <taxon>Actinomycetota</taxon>
        <taxon>Actinomycetes</taxon>
        <taxon>Bifidobacteriales</taxon>
        <taxon>Bifidobacteriaceae</taxon>
        <taxon>Bifidobacterium</taxon>
    </lineage>
</organism>
<feature type="compositionally biased region" description="Polar residues" evidence="1">
    <location>
        <begin position="94"/>
        <end position="103"/>
    </location>
</feature>
<dbReference type="PROSITE" id="PS51257">
    <property type="entry name" value="PROKAR_LIPOPROTEIN"/>
    <property type="match status" value="1"/>
</dbReference>
<feature type="region of interest" description="Disordered" evidence="1">
    <location>
        <begin position="29"/>
        <end position="162"/>
    </location>
</feature>
<sequence length="1064" mass="113932">MRRIRGLVALAVAGATLASGCITATAAETQQDDAGGQGVTIQQDSGGTVLGGDTADDDGADTGNGDNSGSVEVTPKPDTTGGSTTGTNEGAGSDTASGATKQDATAKASGGSTASPQAKTATPAAPKATAPSKPQAKTETKTTPDASRDRKGTIHVQSQESTSLSDVTVKLYRIGTYPDGLDKAKASKMSWDDLHAVSVDDTVKSLASKAVASAGVRTSGDPVDVMWHLWDAAARKQSSASLAASLKKAGVKPTATVTGDDQDASVPEGVYLGVPDLEDGEANLGATTLDGTGPFGSGMGQMTVMGRFDGPSPELTEMPDGVREDADGNGSAGLLSRMFSMLRVVQRTGEPFTLLGHRDYYLKPDAATGIFDLRDDTLNKPVIALCVQAGAETPDNGTKFTRYDYSWNTEQENMMRAVVYYSPYGPGTNVMKLGKGNKALGYMHYVFSAIHNHREDDIPLSVRNSGEYKALKKAATEHPQPYTTGIRLMFYSIDPNIKNKQNLIFFDTNPGWTAEITTNAMYSNSGTNGWRKVSQDRPARIFTNKISLGSKLRDEITVTAKDNTHFRDDYFTIESHLNVDEDGDGRPDKAHTYLSIQNELILQNRSVSFQSDVATPNDLGYGSAWPANARIWWDTIIRPARPGDPGYDGSNGNNGGKMWKSFLKNNATHIGYNTNGVENASEAYATPVKPSLKVTTTRVNANNDPVDTATDTAPMHDSIIVTHAGGNSIASAKDGNGKLLADVTLHADINGTTVSSTAKRTVFSLPATFSGGKQYRFYSEDFRPSDLKGQTKWLPKVKYWFDVTVYGQDSNNWFTVDLTARGDHNGEGDESEQFMYTNTENVEFSTLAKAGTDQNPTDPPTLSGGTQRVRDRLYAQCTDIPAGTTFKGTVTLNWSKDGDRTPESSKTKNVTMVCGASWSPYFAPADFGMSAWEGGKYWFNLYVPKQDHVTYAKKLEGFDDSAESWTVVVPSVRFATRAQGTFGMEGGAGKVTDLVWTGCTNIPDGTRITGTSTLNVDTNGDGRADHSKAVTVTLKCNARDCLFKCVTGGFSFVSSCHPASGRRR</sequence>
<keyword evidence="2" id="KW-0732">Signal</keyword>
<name>A0A2M9HDC0_9BIFI</name>
<dbReference type="EMBL" id="PEBK01000008">
    <property type="protein sequence ID" value="PJM74803.1"/>
    <property type="molecule type" value="Genomic_DNA"/>
</dbReference>
<feature type="compositionally biased region" description="Basic and acidic residues" evidence="1">
    <location>
        <begin position="136"/>
        <end position="152"/>
    </location>
</feature>
<dbReference type="Proteomes" id="UP000231451">
    <property type="component" value="Unassembled WGS sequence"/>
</dbReference>
<evidence type="ECO:0000313" key="3">
    <source>
        <dbReference type="EMBL" id="PJM74803.1"/>
    </source>
</evidence>
<feature type="compositionally biased region" description="Low complexity" evidence="1">
    <location>
        <begin position="105"/>
        <end position="135"/>
    </location>
</feature>
<evidence type="ECO:0000313" key="4">
    <source>
        <dbReference type="Proteomes" id="UP000231451"/>
    </source>
</evidence>
<comment type="caution">
    <text evidence="3">The sequence shown here is derived from an EMBL/GenBank/DDBJ whole genome shotgun (WGS) entry which is preliminary data.</text>
</comment>
<feature type="chain" id="PRO_5014987122" evidence="2">
    <location>
        <begin position="27"/>
        <end position="1064"/>
    </location>
</feature>